<evidence type="ECO:0000313" key="1">
    <source>
        <dbReference type="EMBL" id="KAF9459017.1"/>
    </source>
</evidence>
<evidence type="ECO:0008006" key="3">
    <source>
        <dbReference type="Google" id="ProtNLM"/>
    </source>
</evidence>
<organism evidence="1 2">
    <name type="scientific">Collybia nuda</name>
    <dbReference type="NCBI Taxonomy" id="64659"/>
    <lineage>
        <taxon>Eukaryota</taxon>
        <taxon>Fungi</taxon>
        <taxon>Dikarya</taxon>
        <taxon>Basidiomycota</taxon>
        <taxon>Agaricomycotina</taxon>
        <taxon>Agaricomycetes</taxon>
        <taxon>Agaricomycetidae</taxon>
        <taxon>Agaricales</taxon>
        <taxon>Tricholomatineae</taxon>
        <taxon>Clitocybaceae</taxon>
        <taxon>Collybia</taxon>
    </lineage>
</organism>
<sequence>MINIDKLPTRMAALGGLFDTLPVEILGEIFKHCLPSEIKDFFIPSMKEAPLLLCRICVRWRWVAMNMPVLWSSFSAQPSRAQDAPPYVPLMKFFLGLSRPSPLSFNIYAANPEQRNLVKQSFPLFLYEVHRWYDVTLHFNDTLCEQYLEAPLGDDSMLESLCFNTSNCTDTQARRIPATLKKFPRLRRLKIGRIPTASLHEIPWSQLTDVRINTALPLEECVNILSECSNMVTGNFSHITPPHGTIKTHKIILLALTRLELCSICDVGRILAHLTCSVLTYLSVNHMICTWDTARDLEAFYDFLIRSTCQLETFRLLDEGITEPNVIQYLSAPGMQKLKSLELHGLGISVKALTMFKYDAGDKTPPFMPLLETMQFDVEEVPDNLFSDVVASRFNSNVITETTPTKRPVSLKYIHARFRRRCRETSRNIFNSDVLRSEHVSDEKRFEEFMRQGLRVAIRFGG</sequence>
<dbReference type="InterPro" id="IPR032675">
    <property type="entry name" value="LRR_dom_sf"/>
</dbReference>
<dbReference type="OrthoDB" id="3217549at2759"/>
<proteinExistence type="predicted"/>
<dbReference type="AlphaFoldDB" id="A0A9P5XWI4"/>
<protein>
    <recommendedName>
        <fullName evidence="3">F-box domain-containing protein</fullName>
    </recommendedName>
</protein>
<gene>
    <name evidence="1" type="ORF">BDZ94DRAFT_1269179</name>
</gene>
<dbReference type="Gene3D" id="3.80.10.10">
    <property type="entry name" value="Ribonuclease Inhibitor"/>
    <property type="match status" value="1"/>
</dbReference>
<reference evidence="1" key="1">
    <citation type="submission" date="2020-11" db="EMBL/GenBank/DDBJ databases">
        <authorList>
            <consortium name="DOE Joint Genome Institute"/>
            <person name="Ahrendt S."/>
            <person name="Riley R."/>
            <person name="Andreopoulos W."/>
            <person name="Labutti K."/>
            <person name="Pangilinan J."/>
            <person name="Ruiz-Duenas F.J."/>
            <person name="Barrasa J.M."/>
            <person name="Sanchez-Garcia M."/>
            <person name="Camarero S."/>
            <person name="Miyauchi S."/>
            <person name="Serrano A."/>
            <person name="Linde D."/>
            <person name="Babiker R."/>
            <person name="Drula E."/>
            <person name="Ayuso-Fernandez I."/>
            <person name="Pacheco R."/>
            <person name="Padilla G."/>
            <person name="Ferreira P."/>
            <person name="Barriuso J."/>
            <person name="Kellner H."/>
            <person name="Castanera R."/>
            <person name="Alfaro M."/>
            <person name="Ramirez L."/>
            <person name="Pisabarro A.G."/>
            <person name="Kuo A."/>
            <person name="Tritt A."/>
            <person name="Lipzen A."/>
            <person name="He G."/>
            <person name="Yan M."/>
            <person name="Ng V."/>
            <person name="Cullen D."/>
            <person name="Martin F."/>
            <person name="Rosso M.-N."/>
            <person name="Henrissat B."/>
            <person name="Hibbett D."/>
            <person name="Martinez A.T."/>
            <person name="Grigoriev I.V."/>
        </authorList>
    </citation>
    <scope>NUCLEOTIDE SEQUENCE</scope>
    <source>
        <strain evidence="1">CBS 247.69</strain>
    </source>
</reference>
<comment type="caution">
    <text evidence="1">The sequence shown here is derived from an EMBL/GenBank/DDBJ whole genome shotgun (WGS) entry which is preliminary data.</text>
</comment>
<name>A0A9P5XWI4_9AGAR</name>
<accession>A0A9P5XWI4</accession>
<evidence type="ECO:0000313" key="2">
    <source>
        <dbReference type="Proteomes" id="UP000807353"/>
    </source>
</evidence>
<dbReference type="SUPFAM" id="SSF52047">
    <property type="entry name" value="RNI-like"/>
    <property type="match status" value="1"/>
</dbReference>
<dbReference type="Proteomes" id="UP000807353">
    <property type="component" value="Unassembled WGS sequence"/>
</dbReference>
<keyword evidence="2" id="KW-1185">Reference proteome</keyword>
<dbReference type="EMBL" id="MU150325">
    <property type="protein sequence ID" value="KAF9459017.1"/>
    <property type="molecule type" value="Genomic_DNA"/>
</dbReference>